<evidence type="ECO:0000313" key="3">
    <source>
        <dbReference type="EMBL" id="KAF8742537.1"/>
    </source>
</evidence>
<evidence type="ECO:0000259" key="1">
    <source>
        <dbReference type="Pfam" id="PF00646"/>
    </source>
</evidence>
<sequence>MRTVLTQFFSVHSALLLLKTGVWRRRQIDWAQEVTKQGQLNRWVPQIKGLACYATLFNGMLYLVLSDDQIAVVDVEGKFLIKSTEDVVGAAVQLCSVTSALPNLEPPFPRFAISVQRVAEHEEHQRTSPGQVRSAPPPLLPLCPCVHRLTALSLPRRSQRHGCPQEYRGGCWPPRRPLVEILSRATVKDLHRFKCVSKGWRGLIANPLHGKKLPQTLQGFFSSYPGESFNHDGRSFINLFGGTPPPFDPSLPFLKNLPGIRKIWLLGSYGGLLLFSLRRLGYIVFNPATEQWAAVPSEHTPADKDCRFRHAFLVFHPAVSSHFQLVIFCEGQRRMCTVHSYSSETGVWRHSQIDWAEDVRRLGQMNRWVPQITGNDSHATIFNGMLYLNLSDDQIAVVDVEGKVQRIIPGPPSVGRENAQHHSLFIGQSQGRLHYINEERRACDIPSELSSRVYTRDFDDDCDLLSVWVLEDYDTHKWALKHSVSQARLFGSNSYKTSFEYTVAAIHPDSPLLFIFLSWNRQLISYSLDSKDVRAVCATQGPIWCTPYVSCFLDFLSVAEHEEYQGRRRGR</sequence>
<dbReference type="OrthoDB" id="669363at2759"/>
<accession>A0A835FCW6</accession>
<evidence type="ECO:0008006" key="5">
    <source>
        <dbReference type="Google" id="ProtNLM"/>
    </source>
</evidence>
<gene>
    <name evidence="3" type="ORF">HU200_013601</name>
</gene>
<evidence type="ECO:0000313" key="4">
    <source>
        <dbReference type="Proteomes" id="UP000636709"/>
    </source>
</evidence>
<proteinExistence type="predicted"/>
<feature type="domain" description="F-box protein At3g26010-like beta-propeller" evidence="2">
    <location>
        <begin position="261"/>
        <end position="533"/>
    </location>
</feature>
<feature type="domain" description="F-box" evidence="1">
    <location>
        <begin position="175"/>
        <end position="207"/>
    </location>
</feature>
<dbReference type="InterPro" id="IPR036047">
    <property type="entry name" value="F-box-like_dom_sf"/>
</dbReference>
<name>A0A835FCW6_9POAL</name>
<dbReference type="SUPFAM" id="SSF82171">
    <property type="entry name" value="DPP6 N-terminal domain-like"/>
    <property type="match status" value="1"/>
</dbReference>
<dbReference type="PANTHER" id="PTHR35546:SF46">
    <property type="entry name" value="F-BOX DOMAIN-CONTAINING PROTEIN"/>
    <property type="match status" value="1"/>
</dbReference>
<dbReference type="Pfam" id="PF00646">
    <property type="entry name" value="F-box"/>
    <property type="match status" value="1"/>
</dbReference>
<comment type="caution">
    <text evidence="3">The sequence shown here is derived from an EMBL/GenBank/DDBJ whole genome shotgun (WGS) entry which is preliminary data.</text>
</comment>
<dbReference type="PANTHER" id="PTHR35546">
    <property type="entry name" value="F-BOX PROTEIN INTERACTION DOMAIN PROTEIN-RELATED"/>
    <property type="match status" value="1"/>
</dbReference>
<evidence type="ECO:0000259" key="2">
    <source>
        <dbReference type="Pfam" id="PF24750"/>
    </source>
</evidence>
<keyword evidence="4" id="KW-1185">Reference proteome</keyword>
<dbReference type="Pfam" id="PF24750">
    <property type="entry name" value="b-prop_At3g26010-like"/>
    <property type="match status" value="1"/>
</dbReference>
<dbReference type="InterPro" id="IPR055290">
    <property type="entry name" value="At3g26010-like"/>
</dbReference>
<dbReference type="InterPro" id="IPR001810">
    <property type="entry name" value="F-box_dom"/>
</dbReference>
<dbReference type="SUPFAM" id="SSF81383">
    <property type="entry name" value="F-box domain"/>
    <property type="match status" value="1"/>
</dbReference>
<dbReference type="Proteomes" id="UP000636709">
    <property type="component" value="Unassembled WGS sequence"/>
</dbReference>
<protein>
    <recommendedName>
        <fullName evidence="5">F-box domain-containing protein</fullName>
    </recommendedName>
</protein>
<dbReference type="EMBL" id="JACEFO010001284">
    <property type="protein sequence ID" value="KAF8742537.1"/>
    <property type="molecule type" value="Genomic_DNA"/>
</dbReference>
<organism evidence="3 4">
    <name type="scientific">Digitaria exilis</name>
    <dbReference type="NCBI Taxonomy" id="1010633"/>
    <lineage>
        <taxon>Eukaryota</taxon>
        <taxon>Viridiplantae</taxon>
        <taxon>Streptophyta</taxon>
        <taxon>Embryophyta</taxon>
        <taxon>Tracheophyta</taxon>
        <taxon>Spermatophyta</taxon>
        <taxon>Magnoliopsida</taxon>
        <taxon>Liliopsida</taxon>
        <taxon>Poales</taxon>
        <taxon>Poaceae</taxon>
        <taxon>PACMAD clade</taxon>
        <taxon>Panicoideae</taxon>
        <taxon>Panicodae</taxon>
        <taxon>Paniceae</taxon>
        <taxon>Anthephorinae</taxon>
        <taxon>Digitaria</taxon>
    </lineage>
</organism>
<reference evidence="3" key="1">
    <citation type="submission" date="2020-07" db="EMBL/GenBank/DDBJ databases">
        <title>Genome sequence and genetic diversity analysis of an under-domesticated orphan crop, white fonio (Digitaria exilis).</title>
        <authorList>
            <person name="Bennetzen J.L."/>
            <person name="Chen S."/>
            <person name="Ma X."/>
            <person name="Wang X."/>
            <person name="Yssel A.E.J."/>
            <person name="Chaluvadi S.R."/>
            <person name="Johnson M."/>
            <person name="Gangashetty P."/>
            <person name="Hamidou F."/>
            <person name="Sanogo M.D."/>
            <person name="Zwaenepoel A."/>
            <person name="Wallace J."/>
            <person name="Van De Peer Y."/>
            <person name="Van Deynze A."/>
        </authorList>
    </citation>
    <scope>NUCLEOTIDE SEQUENCE</scope>
    <source>
        <tissue evidence="3">Leaves</tissue>
    </source>
</reference>
<dbReference type="InterPro" id="IPR056592">
    <property type="entry name" value="Beta-prop_At3g26010-like"/>
</dbReference>
<dbReference type="AlphaFoldDB" id="A0A835FCW6"/>